<evidence type="ECO:0000313" key="2">
    <source>
        <dbReference type="EMBL" id="PFH51295.1"/>
    </source>
</evidence>
<gene>
    <name evidence="2" type="ORF">AMATHDRAFT_85206</name>
</gene>
<feature type="compositionally biased region" description="Basic and acidic residues" evidence="1">
    <location>
        <begin position="80"/>
        <end position="89"/>
    </location>
</feature>
<protein>
    <submittedName>
        <fullName evidence="2">Uncharacterized protein</fullName>
    </submittedName>
</protein>
<feature type="region of interest" description="Disordered" evidence="1">
    <location>
        <begin position="127"/>
        <end position="164"/>
    </location>
</feature>
<feature type="non-terminal residue" evidence="2">
    <location>
        <position position="211"/>
    </location>
</feature>
<feature type="compositionally biased region" description="Polar residues" evidence="1">
    <location>
        <begin position="146"/>
        <end position="158"/>
    </location>
</feature>
<dbReference type="EMBL" id="KZ301989">
    <property type="protein sequence ID" value="PFH51295.1"/>
    <property type="molecule type" value="Genomic_DNA"/>
</dbReference>
<proteinExistence type="predicted"/>
<feature type="region of interest" description="Disordered" evidence="1">
    <location>
        <begin position="65"/>
        <end position="89"/>
    </location>
</feature>
<dbReference type="AlphaFoldDB" id="A0A2A9NJZ0"/>
<evidence type="ECO:0000256" key="1">
    <source>
        <dbReference type="SAM" id="MobiDB-lite"/>
    </source>
</evidence>
<organism evidence="2 3">
    <name type="scientific">Amanita thiersii Skay4041</name>
    <dbReference type="NCBI Taxonomy" id="703135"/>
    <lineage>
        <taxon>Eukaryota</taxon>
        <taxon>Fungi</taxon>
        <taxon>Dikarya</taxon>
        <taxon>Basidiomycota</taxon>
        <taxon>Agaricomycotina</taxon>
        <taxon>Agaricomycetes</taxon>
        <taxon>Agaricomycetidae</taxon>
        <taxon>Agaricales</taxon>
        <taxon>Pluteineae</taxon>
        <taxon>Amanitaceae</taxon>
        <taxon>Amanita</taxon>
    </lineage>
</organism>
<feature type="region of interest" description="Disordered" evidence="1">
    <location>
        <begin position="1"/>
        <end position="27"/>
    </location>
</feature>
<name>A0A2A9NJZ0_9AGAR</name>
<reference evidence="2 3" key="1">
    <citation type="submission" date="2014-02" db="EMBL/GenBank/DDBJ databases">
        <title>Transposable element dynamics among asymbiotic and ectomycorrhizal Amanita fungi.</title>
        <authorList>
            <consortium name="DOE Joint Genome Institute"/>
            <person name="Hess J."/>
            <person name="Skrede I."/>
            <person name="Wolfe B."/>
            <person name="LaButti K."/>
            <person name="Ohm R.A."/>
            <person name="Grigoriev I.V."/>
            <person name="Pringle A."/>
        </authorList>
    </citation>
    <scope>NUCLEOTIDE SEQUENCE [LARGE SCALE GENOMIC DNA]</scope>
    <source>
        <strain evidence="2 3">SKay4041</strain>
    </source>
</reference>
<keyword evidence="3" id="KW-1185">Reference proteome</keyword>
<evidence type="ECO:0000313" key="3">
    <source>
        <dbReference type="Proteomes" id="UP000242287"/>
    </source>
</evidence>
<dbReference type="OrthoDB" id="3232876at2759"/>
<feature type="non-terminal residue" evidence="2">
    <location>
        <position position="1"/>
    </location>
</feature>
<dbReference type="Proteomes" id="UP000242287">
    <property type="component" value="Unassembled WGS sequence"/>
</dbReference>
<sequence>PLRVGKARLPLSIQDDGSEPPSSQQPDAQWLASLGIKVRDFAYESTLPPIAPVYYLPRQIQPDPRALRSDLQGPSTNGDLIKRQVERKPTEPLLSGLTRQRGFSNIHEYYQDDIPSSQSSYNSQQLQLSQPPIEYSQDSEGCINTPVVTPNGSLQWQTTRDESDIGTLATAQTSQPDSRGNSFFSILARQGTVNRAQTSAISSPLSSPSSS</sequence>
<accession>A0A2A9NJZ0</accession>